<dbReference type="InterPro" id="IPR043128">
    <property type="entry name" value="Rev_trsase/Diguanyl_cyclase"/>
</dbReference>
<dbReference type="RefSeq" id="XP_016433941.1">
    <property type="nucleotide sequence ID" value="XM_016578455.1"/>
</dbReference>
<dbReference type="SUPFAM" id="SSF56672">
    <property type="entry name" value="DNA/RNA polymerases"/>
    <property type="match status" value="1"/>
</dbReference>
<dbReference type="InterPro" id="IPR043502">
    <property type="entry name" value="DNA/RNA_pol_sf"/>
</dbReference>
<dbReference type="Gene3D" id="3.30.70.270">
    <property type="match status" value="1"/>
</dbReference>
<proteinExistence type="predicted"/>
<gene>
    <name evidence="3" type="primary">LOC107760410</name>
</gene>
<feature type="region of interest" description="Disordered" evidence="1">
    <location>
        <begin position="1"/>
        <end position="29"/>
    </location>
</feature>
<dbReference type="PANTHER" id="PTHR33064">
    <property type="entry name" value="POL PROTEIN"/>
    <property type="match status" value="1"/>
</dbReference>
<dbReference type="PaxDb" id="4097-A0A1S3X289"/>
<sequence length="250" mass="28350">MDFRHDKHDKGIGKESKVNNVKGGEDRGKVKEIKQQYSKTQDFKKSSGRQGYAEKMVQVKKKGCYICGGPQDFRNCPHLKSLSAIVRERKEQPQGESPGTAQLGMIGLCGAVMKQAIQPTENGNHGYSAKAAPLTELLKKNKPWVWKEHCQKAFECLKTAVTEEPVLALPDFSNTFEVHTDASNFAIGDVLMQDKHPITFESRKLNETERRYTVQEKEMTAIVHCLRTWRHYLLGSRFVVKTDNVATSYF</sequence>
<dbReference type="CDD" id="cd09274">
    <property type="entry name" value="RNase_HI_RT_Ty3"/>
    <property type="match status" value="1"/>
</dbReference>
<dbReference type="PANTHER" id="PTHR33064:SF40">
    <property type="entry name" value="REVERSE TRANSCRIPTASE_RETROTRANSPOSON-DERIVED PROTEIN RNASE H-LIKE DOMAIN-CONTAINING PROTEIN"/>
    <property type="match status" value="1"/>
</dbReference>
<organism evidence="3">
    <name type="scientific">Nicotiana tabacum</name>
    <name type="common">Common tobacco</name>
    <dbReference type="NCBI Taxonomy" id="4097"/>
    <lineage>
        <taxon>Eukaryota</taxon>
        <taxon>Viridiplantae</taxon>
        <taxon>Streptophyta</taxon>
        <taxon>Embryophyta</taxon>
        <taxon>Tracheophyta</taxon>
        <taxon>Spermatophyta</taxon>
        <taxon>Magnoliopsida</taxon>
        <taxon>eudicotyledons</taxon>
        <taxon>Gunneridae</taxon>
        <taxon>Pentapetalae</taxon>
        <taxon>asterids</taxon>
        <taxon>lamiids</taxon>
        <taxon>Solanales</taxon>
        <taxon>Solanaceae</taxon>
        <taxon>Nicotianoideae</taxon>
        <taxon>Nicotianeae</taxon>
        <taxon>Nicotiana</taxon>
    </lineage>
</organism>
<evidence type="ECO:0000256" key="1">
    <source>
        <dbReference type="SAM" id="MobiDB-lite"/>
    </source>
</evidence>
<evidence type="ECO:0000259" key="2">
    <source>
        <dbReference type="Pfam" id="PF17919"/>
    </source>
</evidence>
<dbReference type="KEGG" id="nta:107760410"/>
<protein>
    <recommendedName>
        <fullName evidence="2">Reverse transcriptase/retrotransposon-derived protein RNase H-like domain-containing protein</fullName>
    </recommendedName>
</protein>
<name>A0A1S3X289_TOBAC</name>
<dbReference type="STRING" id="4097.A0A1S3X289"/>
<dbReference type="InterPro" id="IPR041577">
    <property type="entry name" value="RT_RNaseH_2"/>
</dbReference>
<dbReference type="Pfam" id="PF17919">
    <property type="entry name" value="RT_RNaseH_2"/>
    <property type="match status" value="1"/>
</dbReference>
<dbReference type="OrthoDB" id="1327775at2759"/>
<dbReference type="AlphaFoldDB" id="A0A1S3X289"/>
<feature type="domain" description="Reverse transcriptase/retrotransposon-derived protein RNase H-like" evidence="2">
    <location>
        <begin position="146"/>
        <end position="240"/>
    </location>
</feature>
<accession>A0A1S3X289</accession>
<dbReference type="SMR" id="A0A1S3X289"/>
<reference evidence="3" key="1">
    <citation type="submission" date="2025-08" db="UniProtKB">
        <authorList>
            <consortium name="RefSeq"/>
        </authorList>
    </citation>
    <scope>IDENTIFICATION</scope>
</reference>
<dbReference type="InterPro" id="IPR051320">
    <property type="entry name" value="Viral_Replic_Matur_Polypro"/>
</dbReference>
<evidence type="ECO:0000313" key="3">
    <source>
        <dbReference type="RefSeq" id="XP_016433941.1"/>
    </source>
</evidence>